<dbReference type="KEGG" id="dnv:108653644"/>
<dbReference type="Pfam" id="PF07993">
    <property type="entry name" value="NAD_binding_4"/>
    <property type="match status" value="1"/>
</dbReference>
<evidence type="ECO:0000313" key="8">
    <source>
        <dbReference type="EMBL" id="TDG49319.1"/>
    </source>
</evidence>
<dbReference type="CDD" id="cd09071">
    <property type="entry name" value="FAR_C"/>
    <property type="match status" value="1"/>
</dbReference>
<dbReference type="PANTHER" id="PTHR11011:SF116">
    <property type="entry name" value="FATTY ACYL-COA REDUCTASE CG5065-RELATED"/>
    <property type="match status" value="1"/>
</dbReference>
<evidence type="ECO:0000259" key="6">
    <source>
        <dbReference type="Pfam" id="PF03015"/>
    </source>
</evidence>
<dbReference type="GO" id="GO:0080019">
    <property type="term" value="F:alcohol-forming very long-chain fatty acyl-CoA reductase activity"/>
    <property type="evidence" value="ECO:0007669"/>
    <property type="project" value="InterPro"/>
</dbReference>
<dbReference type="AlphaFoldDB" id="A0A484BKG2"/>
<dbReference type="Gene3D" id="3.40.50.720">
    <property type="entry name" value="NAD(P)-binding Rossmann-like Domain"/>
    <property type="match status" value="1"/>
</dbReference>
<dbReference type="Pfam" id="PF03015">
    <property type="entry name" value="Sterile"/>
    <property type="match status" value="1"/>
</dbReference>
<evidence type="ECO:0000256" key="4">
    <source>
        <dbReference type="RuleBase" id="RU363097"/>
    </source>
</evidence>
<evidence type="ECO:0000313" key="9">
    <source>
        <dbReference type="Proteomes" id="UP000295192"/>
    </source>
</evidence>
<feature type="domain" description="Thioester reductase (TE)" evidence="7">
    <location>
        <begin position="177"/>
        <end position="447"/>
    </location>
</feature>
<dbReference type="GO" id="GO:0005777">
    <property type="term" value="C:peroxisome"/>
    <property type="evidence" value="ECO:0007669"/>
    <property type="project" value="TreeGrafter"/>
</dbReference>
<dbReference type="InterPro" id="IPR036291">
    <property type="entry name" value="NAD(P)-bd_dom_sf"/>
</dbReference>
<keyword evidence="3 4" id="KW-0443">Lipid metabolism</keyword>
<dbReference type="OrthoDB" id="429813at2759"/>
<keyword evidence="2 4" id="KW-0444">Lipid biosynthesis</keyword>
<evidence type="ECO:0000259" key="7">
    <source>
        <dbReference type="Pfam" id="PF07993"/>
    </source>
</evidence>
<dbReference type="EC" id="1.2.1.84" evidence="4"/>
<feature type="compositionally biased region" description="Low complexity" evidence="5">
    <location>
        <begin position="35"/>
        <end position="72"/>
    </location>
</feature>
<feature type="compositionally biased region" description="Polar residues" evidence="5">
    <location>
        <begin position="73"/>
        <end position="91"/>
    </location>
</feature>
<proteinExistence type="inferred from homology"/>
<comment type="function">
    <text evidence="4">Catalyzes the reduction of fatty acyl-CoA to fatty alcohols.</text>
</comment>
<dbReference type="GO" id="GO:0102965">
    <property type="term" value="F:alcohol-forming long-chain fatty acyl-CoA reductase activity"/>
    <property type="evidence" value="ECO:0007669"/>
    <property type="project" value="UniProtKB-EC"/>
</dbReference>
<dbReference type="PANTHER" id="PTHR11011">
    <property type="entry name" value="MALE STERILITY PROTEIN 2-RELATED"/>
    <property type="match status" value="1"/>
</dbReference>
<sequence>MSHAVAIKTETENCISSNNINSLKQSPQPAQQLHSSSSNSSNSSNSSSSNNTSTSSNSSSSSGSSSNNNNNSDATFSLLNGTHSHQRSNGLTAAAHAAVSYASSGSGSGAGTGGGAGGGGGAGAGAAAGLNASLLGAAPATALPSNGGLQSPYERYRVDDTSYVPIGQFYAGRSVFITGGTGFMGKVLVEKLLRSCPDIRNIYLLIRPKRGQEVSARLTELLNAPLFESLRREKPKDLSKVIPISGDITSEELGISESDQSLLCRNVSVVFHSAATVKFDEKLKLSVTINMLGTKRLVELCHRMMSLDALIHVSTAYCNCDRTDVSEVIYAPPYNPDDIISLINWLPEDILDQLTPRLIGKRPNTYTFTKALAEHMLLKEAGNLPVAIVRPSIVTASLNEPFAGWVDNFNGPTGLVSALAKGLFRTMMCEKNYVADMVPVDIVINLMIAAAWRTATRKSNNLLIYNCCTGQRNPIIWSEFVRYAMSSVRKHPLEGCLWYPTGDLRMNRPMNTLNCILKHFLPAHILDAVARIMGKKPFVVNVQNKIAKAVECLEYFATRQWRFKDDNVNGLLHTLSPKDREIFVFDVRNIDWDKYVERYVLGFREFLFKQRPESLPASRKRMVRLYYLHQLIKVAAVLLTWRFLMSRSKRLNDLWSAFLENVLKIARLIPFL</sequence>
<dbReference type="OMA" id="NCILKHF"/>
<dbReference type="FunFam" id="3.40.50.720:FF:000370">
    <property type="entry name" value="Fatty acyl-CoA reductase"/>
    <property type="match status" value="1"/>
</dbReference>
<accession>A0A484BKG2</accession>
<comment type="caution">
    <text evidence="8">The sequence shown here is derived from an EMBL/GenBank/DDBJ whole genome shotgun (WGS) entry which is preliminary data.</text>
</comment>
<reference evidence="8 9" key="1">
    <citation type="journal article" date="2019" name="J. Hered.">
        <title>An Improved Genome Assembly for Drosophila navojoa, the Basal Species in the mojavensis Cluster.</title>
        <authorList>
            <person name="Vanderlinde T."/>
            <person name="Dupim E.G."/>
            <person name="Nazario-Yepiz N.O."/>
            <person name="Carvalho A.B."/>
        </authorList>
    </citation>
    <scope>NUCLEOTIDE SEQUENCE [LARGE SCALE GENOMIC DNA]</scope>
    <source>
        <strain evidence="8">Navoj_Jal97</strain>
        <tissue evidence="8">Whole organism</tissue>
    </source>
</reference>
<organism evidence="8 9">
    <name type="scientific">Drosophila navojoa</name>
    <name type="common">Fruit fly</name>
    <dbReference type="NCBI Taxonomy" id="7232"/>
    <lineage>
        <taxon>Eukaryota</taxon>
        <taxon>Metazoa</taxon>
        <taxon>Ecdysozoa</taxon>
        <taxon>Arthropoda</taxon>
        <taxon>Hexapoda</taxon>
        <taxon>Insecta</taxon>
        <taxon>Pterygota</taxon>
        <taxon>Neoptera</taxon>
        <taxon>Endopterygota</taxon>
        <taxon>Diptera</taxon>
        <taxon>Brachycera</taxon>
        <taxon>Muscomorpha</taxon>
        <taxon>Ephydroidea</taxon>
        <taxon>Drosophilidae</taxon>
        <taxon>Drosophila</taxon>
    </lineage>
</organism>
<dbReference type="SUPFAM" id="SSF51735">
    <property type="entry name" value="NAD(P)-binding Rossmann-fold domains"/>
    <property type="match status" value="1"/>
</dbReference>
<evidence type="ECO:0000256" key="1">
    <source>
        <dbReference type="ARBA" id="ARBA00005928"/>
    </source>
</evidence>
<dbReference type="InterPro" id="IPR033640">
    <property type="entry name" value="FAR_C"/>
</dbReference>
<keyword evidence="4" id="KW-0521">NADP</keyword>
<feature type="region of interest" description="Disordered" evidence="5">
    <location>
        <begin position="1"/>
        <end position="91"/>
    </location>
</feature>
<dbReference type="CDD" id="cd05236">
    <property type="entry name" value="FAR-N_SDR_e"/>
    <property type="match status" value="1"/>
</dbReference>
<evidence type="ECO:0000256" key="3">
    <source>
        <dbReference type="ARBA" id="ARBA00023098"/>
    </source>
</evidence>
<dbReference type="GO" id="GO:0035336">
    <property type="term" value="P:long-chain fatty-acyl-CoA metabolic process"/>
    <property type="evidence" value="ECO:0007669"/>
    <property type="project" value="TreeGrafter"/>
</dbReference>
<evidence type="ECO:0000256" key="2">
    <source>
        <dbReference type="ARBA" id="ARBA00022516"/>
    </source>
</evidence>
<keyword evidence="4" id="KW-0560">Oxidoreductase</keyword>
<gene>
    <name evidence="8" type="ORF">AWZ03_004187</name>
</gene>
<name>A0A484BKG2_DRONA</name>
<feature type="compositionally biased region" description="Polar residues" evidence="5">
    <location>
        <begin position="12"/>
        <end position="34"/>
    </location>
</feature>
<dbReference type="InterPro" id="IPR013120">
    <property type="entry name" value="FAR_NAD-bd"/>
</dbReference>
<dbReference type="EMBL" id="LSRL02000024">
    <property type="protein sequence ID" value="TDG49319.1"/>
    <property type="molecule type" value="Genomic_DNA"/>
</dbReference>
<dbReference type="Proteomes" id="UP000295192">
    <property type="component" value="Unassembled WGS sequence"/>
</dbReference>
<comment type="similarity">
    <text evidence="1 4">Belongs to the fatty acyl-CoA reductase family.</text>
</comment>
<protein>
    <recommendedName>
        <fullName evidence="4">Fatty acyl-CoA reductase</fullName>
        <ecNumber evidence="4">1.2.1.84</ecNumber>
    </recommendedName>
</protein>
<feature type="domain" description="Fatty acyl-CoA reductase C-terminal" evidence="6">
    <location>
        <begin position="519"/>
        <end position="610"/>
    </location>
</feature>
<keyword evidence="9" id="KW-1185">Reference proteome</keyword>
<comment type="catalytic activity">
    <reaction evidence="4">
        <text>a long-chain fatty acyl-CoA + 2 NADPH + 2 H(+) = a long-chain primary fatty alcohol + 2 NADP(+) + CoA</text>
        <dbReference type="Rhea" id="RHEA:52716"/>
        <dbReference type="ChEBI" id="CHEBI:15378"/>
        <dbReference type="ChEBI" id="CHEBI:57287"/>
        <dbReference type="ChEBI" id="CHEBI:57783"/>
        <dbReference type="ChEBI" id="CHEBI:58349"/>
        <dbReference type="ChEBI" id="CHEBI:77396"/>
        <dbReference type="ChEBI" id="CHEBI:83139"/>
        <dbReference type="EC" id="1.2.1.84"/>
    </reaction>
</comment>
<dbReference type="InterPro" id="IPR026055">
    <property type="entry name" value="FAR"/>
</dbReference>
<dbReference type="STRING" id="7232.A0A484BKG2"/>
<evidence type="ECO:0000256" key="5">
    <source>
        <dbReference type="SAM" id="MobiDB-lite"/>
    </source>
</evidence>